<organism evidence="3 4">
    <name type="scientific">Arachnia rubra</name>
    <dbReference type="NCBI Taxonomy" id="1547448"/>
    <lineage>
        <taxon>Bacteria</taxon>
        <taxon>Bacillati</taxon>
        <taxon>Actinomycetota</taxon>
        <taxon>Actinomycetes</taxon>
        <taxon>Propionibacteriales</taxon>
        <taxon>Propionibacteriaceae</taxon>
        <taxon>Arachnia</taxon>
    </lineage>
</organism>
<accession>A0ABX7Y3J6</accession>
<evidence type="ECO:0000256" key="1">
    <source>
        <dbReference type="ARBA" id="ARBA00023063"/>
    </source>
</evidence>
<gene>
    <name evidence="3" type="primary">narJ</name>
    <name evidence="3" type="ORF">J5A65_11015</name>
</gene>
<dbReference type="RefSeq" id="WP_212321940.1">
    <property type="nucleotide sequence ID" value="NZ_AP024463.1"/>
</dbReference>
<dbReference type="InterPro" id="IPR003765">
    <property type="entry name" value="NO3_reductase_chaperone_NarJ"/>
</dbReference>
<reference evidence="3 4" key="1">
    <citation type="submission" date="2021-03" db="EMBL/GenBank/DDBJ databases">
        <title>Human Oral Microbial Genomes.</title>
        <authorList>
            <person name="Johnston C.D."/>
            <person name="Chen T."/>
            <person name="Dewhirst F.E."/>
        </authorList>
    </citation>
    <scope>NUCLEOTIDE SEQUENCE [LARGE SCALE GENOMIC DNA]</scope>
    <source>
        <strain evidence="3 4">DSMZ 100122</strain>
    </source>
</reference>
<dbReference type="InterPro" id="IPR020945">
    <property type="entry name" value="DMSO/NO3_reduct_chaperone"/>
</dbReference>
<dbReference type="PANTHER" id="PTHR43680">
    <property type="entry name" value="NITRATE REDUCTASE MOLYBDENUM COFACTOR ASSEMBLY CHAPERONE"/>
    <property type="match status" value="1"/>
</dbReference>
<name>A0ABX7Y3J6_9ACTN</name>
<dbReference type="InterPro" id="IPR036411">
    <property type="entry name" value="TorD-like_sf"/>
</dbReference>
<keyword evidence="1" id="KW-0534">Nitrate assimilation</keyword>
<dbReference type="SUPFAM" id="SSF89155">
    <property type="entry name" value="TorD-like"/>
    <property type="match status" value="1"/>
</dbReference>
<evidence type="ECO:0000256" key="2">
    <source>
        <dbReference type="SAM" id="MobiDB-lite"/>
    </source>
</evidence>
<proteinExistence type="predicted"/>
<dbReference type="NCBIfam" id="TIGR00684">
    <property type="entry name" value="narJ"/>
    <property type="match status" value="1"/>
</dbReference>
<sequence length="235" mass="26497">MRRWLPGIGRRKPTVPDRELPDDQLRVAWQLVSLLLEYPSVKLFQRLTRLRATAEQLPAAVGEPLVEVIDCLEQQGLEKSRRLYVETFDYTRKCALHLTYYAHGDSRKRGVALVQFKQVYRRAGMELEGEELPDHLSVVLEFGALGDLDVAWDLVNRHRAGVELLAMALEHRNSPWQGALTALRATLPAIDGEQAEAVAKLLRDGPESEEVGLEPYGIDPFLNPRPDDDAELLGV</sequence>
<keyword evidence="4" id="KW-1185">Reference proteome</keyword>
<dbReference type="PANTHER" id="PTHR43680:SF2">
    <property type="entry name" value="NITRATE REDUCTASE MOLYBDENUM COFACTOR ASSEMBLY CHAPERONE NARJ"/>
    <property type="match status" value="1"/>
</dbReference>
<feature type="region of interest" description="Disordered" evidence="2">
    <location>
        <begin position="205"/>
        <end position="235"/>
    </location>
</feature>
<protein>
    <submittedName>
        <fullName evidence="3">Nitrate reductase molybdenum cofactor assembly chaperone</fullName>
    </submittedName>
</protein>
<evidence type="ECO:0000313" key="3">
    <source>
        <dbReference type="EMBL" id="QUC07459.1"/>
    </source>
</evidence>
<dbReference type="EMBL" id="CP072384">
    <property type="protein sequence ID" value="QUC07459.1"/>
    <property type="molecule type" value="Genomic_DNA"/>
</dbReference>
<dbReference type="Proteomes" id="UP000678513">
    <property type="component" value="Chromosome"/>
</dbReference>
<dbReference type="Gene3D" id="1.10.3480.10">
    <property type="entry name" value="TorD-like"/>
    <property type="match status" value="1"/>
</dbReference>
<evidence type="ECO:0000313" key="4">
    <source>
        <dbReference type="Proteomes" id="UP000678513"/>
    </source>
</evidence>
<dbReference type="Pfam" id="PF02613">
    <property type="entry name" value="Nitrate_red_del"/>
    <property type="match status" value="1"/>
</dbReference>